<keyword evidence="6" id="KW-0812">Transmembrane</keyword>
<sequence length="581" mass="65478">MAQLMSALIGVLNETLKESAIAFYKLNKAYSTLEKIMQMEENYLLKNKKKNRAAAAASKKSAENLASRTSSLSLTESTTSTPKQLINDDPESDVFKGAFDIFTHSGANLCFGALMLFLSIVPPTFQTLLSIVGFRGDRERGLRMLWQASKFDNLLGAIAGLALLDYYNAIIRSAIIIPDLSGDHEKDVSTYPVDRLHKLLKDMRTRFSKSQLWLLEGSRMLAFDRRLDLALDSLTNCGTSPLKQVEALRMFELSFDSMYSHQYELCAESFIKCIDLNSWSQALYVYNAASCYLVLYRKAGNDKAAAEKWAKKATDLYNKVPDYAGKKKFLASQLPFDVYVLRKVNKFQERARRMGVPLVDAVGVDPVEEMIFLWNGPLRMDAAQLEDSWANLAWSEEGEVNSKRWAKESADEKALMAICRAGILREQRKHEEAKKLLTEQILNRPEPTKDPYHENWVKPIAHFEMANNAWMQRSEYRPFDPTEEVEGEKKAVDETTTTAAAATAATTKTSTTASSAASSVRGSINGGGKKASEADRRYIAEAKEHIDKLAKWHAYELHARFGMKVTMAQTTIQRWQNAHPY</sequence>
<feature type="compositionally biased region" description="Low complexity" evidence="5">
    <location>
        <begin position="67"/>
        <end position="81"/>
    </location>
</feature>
<dbReference type="Proteomes" id="UP000242877">
    <property type="component" value="Unassembled WGS sequence"/>
</dbReference>
<evidence type="ECO:0000256" key="1">
    <source>
        <dbReference type="ARBA" id="ARBA00011408"/>
    </source>
</evidence>
<feature type="region of interest" description="Disordered" evidence="5">
    <location>
        <begin position="67"/>
        <end position="88"/>
    </location>
</feature>
<dbReference type="PANTHER" id="PTHR31859:SF1">
    <property type="entry name" value="TETRATRICOPEPTIDE REPEAT PROTEIN 39C"/>
    <property type="match status" value="1"/>
</dbReference>
<keyword evidence="8" id="KW-1185">Reference proteome</keyword>
<proteinExistence type="predicted"/>
<dbReference type="InterPro" id="IPR019412">
    <property type="entry name" value="IML2/TPR_39"/>
</dbReference>
<dbReference type="GO" id="GO:0005741">
    <property type="term" value="C:mitochondrial outer membrane"/>
    <property type="evidence" value="ECO:0007669"/>
    <property type="project" value="TreeGrafter"/>
</dbReference>
<evidence type="ECO:0000256" key="5">
    <source>
        <dbReference type="SAM" id="MobiDB-lite"/>
    </source>
</evidence>
<name>A0A167VX87_9EURO</name>
<dbReference type="OrthoDB" id="2154985at2759"/>
<evidence type="ECO:0000256" key="3">
    <source>
        <dbReference type="ARBA" id="ARBA00019539"/>
    </source>
</evidence>
<dbReference type="PANTHER" id="PTHR31859">
    <property type="entry name" value="TETRATRICOPEPTIDE REPEAT PROTEIN 39 FAMILY MEMBER"/>
    <property type="match status" value="1"/>
</dbReference>
<organism evidence="7 8">
    <name type="scientific">Ascosphaera apis ARSEF 7405</name>
    <dbReference type="NCBI Taxonomy" id="392613"/>
    <lineage>
        <taxon>Eukaryota</taxon>
        <taxon>Fungi</taxon>
        <taxon>Dikarya</taxon>
        <taxon>Ascomycota</taxon>
        <taxon>Pezizomycotina</taxon>
        <taxon>Eurotiomycetes</taxon>
        <taxon>Eurotiomycetidae</taxon>
        <taxon>Onygenales</taxon>
        <taxon>Ascosphaeraceae</taxon>
        <taxon>Ascosphaera</taxon>
    </lineage>
</organism>
<comment type="function">
    <text evidence="4">Inclusion body (IB) resident protein that interacts strongly with lipid droplet (LD) proteins. Involved in LD-mediated IB clearing after protein folding stress, probably by enabling access to the IBs of an LD-stored soluble sterol derivative that acts as a chaperone in inclusion clearing.</text>
</comment>
<dbReference type="EMBL" id="AZGZ01000028">
    <property type="protein sequence ID" value="KZZ88129.1"/>
    <property type="molecule type" value="Genomic_DNA"/>
</dbReference>
<evidence type="ECO:0000256" key="2">
    <source>
        <dbReference type="ARBA" id="ARBA00018424"/>
    </source>
</evidence>
<comment type="caution">
    <text evidence="7">The sequence shown here is derived from an EMBL/GenBank/DDBJ whole genome shotgun (WGS) entry which is preliminary data.</text>
</comment>
<feature type="compositionally biased region" description="Low complexity" evidence="5">
    <location>
        <begin position="495"/>
        <end position="519"/>
    </location>
</feature>
<keyword evidence="6" id="KW-1133">Transmembrane helix</keyword>
<dbReference type="GO" id="GO:0005829">
    <property type="term" value="C:cytosol"/>
    <property type="evidence" value="ECO:0007669"/>
    <property type="project" value="TreeGrafter"/>
</dbReference>
<evidence type="ECO:0000313" key="8">
    <source>
        <dbReference type="Proteomes" id="UP000242877"/>
    </source>
</evidence>
<gene>
    <name evidence="7" type="ORF">AAP_05189</name>
</gene>
<feature type="region of interest" description="Disordered" evidence="5">
    <location>
        <begin position="480"/>
        <end position="532"/>
    </location>
</feature>
<keyword evidence="6" id="KW-0472">Membrane</keyword>
<evidence type="ECO:0000256" key="4">
    <source>
        <dbReference type="ARBA" id="ARBA00043897"/>
    </source>
</evidence>
<dbReference type="Pfam" id="PF10300">
    <property type="entry name" value="Iml2-TPR_39"/>
    <property type="match status" value="1"/>
</dbReference>
<feature type="transmembrane region" description="Helical" evidence="6">
    <location>
        <begin position="154"/>
        <end position="171"/>
    </location>
</feature>
<feature type="transmembrane region" description="Helical" evidence="6">
    <location>
        <begin position="111"/>
        <end position="134"/>
    </location>
</feature>
<reference evidence="7 8" key="1">
    <citation type="journal article" date="2016" name="Genome Biol. Evol.">
        <title>Divergent and convergent evolution of fungal pathogenicity.</title>
        <authorList>
            <person name="Shang Y."/>
            <person name="Xiao G."/>
            <person name="Zheng P."/>
            <person name="Cen K."/>
            <person name="Zhan S."/>
            <person name="Wang C."/>
        </authorList>
    </citation>
    <scope>NUCLEOTIDE SEQUENCE [LARGE SCALE GENOMIC DNA]</scope>
    <source>
        <strain evidence="7 8">ARSEF 7405</strain>
    </source>
</reference>
<dbReference type="AlphaFoldDB" id="A0A167VX87"/>
<protein>
    <recommendedName>
        <fullName evidence="2">Inclusion body clearance protein IML2</fullName>
    </recommendedName>
    <alternativeName>
        <fullName evidence="3">Inclusion body clearance protein iml2</fullName>
    </alternativeName>
</protein>
<evidence type="ECO:0000256" key="6">
    <source>
        <dbReference type="SAM" id="Phobius"/>
    </source>
</evidence>
<comment type="subunit">
    <text evidence="1">Interacts with lipid droplet proteins.</text>
</comment>
<accession>A0A167VX87</accession>
<dbReference type="GO" id="GO:0005634">
    <property type="term" value="C:nucleus"/>
    <property type="evidence" value="ECO:0007669"/>
    <property type="project" value="TreeGrafter"/>
</dbReference>
<dbReference type="VEuPathDB" id="FungiDB:AAP_05189"/>
<evidence type="ECO:0000313" key="7">
    <source>
        <dbReference type="EMBL" id="KZZ88129.1"/>
    </source>
</evidence>